<feature type="non-terminal residue" evidence="2">
    <location>
        <position position="163"/>
    </location>
</feature>
<dbReference type="InterPro" id="IPR017932">
    <property type="entry name" value="GATase_2_dom"/>
</dbReference>
<proteinExistence type="predicted"/>
<dbReference type="InterPro" id="IPR029055">
    <property type="entry name" value="Ntn_hydrolases_N"/>
</dbReference>
<evidence type="ECO:0000313" key="2">
    <source>
        <dbReference type="EMBL" id="GAG32965.1"/>
    </source>
</evidence>
<dbReference type="EMBL" id="BARS01048107">
    <property type="protein sequence ID" value="GAG32965.1"/>
    <property type="molecule type" value="Genomic_DNA"/>
</dbReference>
<dbReference type="Gene3D" id="3.60.20.10">
    <property type="entry name" value="Glutamine Phosphoribosylpyrophosphate, subunit 1, domain 1"/>
    <property type="match status" value="1"/>
</dbReference>
<name>X0WQQ1_9ZZZZ</name>
<dbReference type="AlphaFoldDB" id="X0WQQ1"/>
<dbReference type="PROSITE" id="PS51278">
    <property type="entry name" value="GATASE_TYPE_2"/>
    <property type="match status" value="1"/>
</dbReference>
<comment type="caution">
    <text evidence="2">The sequence shown here is derived from an EMBL/GenBank/DDBJ whole genome shotgun (WGS) entry which is preliminary data.</text>
</comment>
<organism evidence="2">
    <name type="scientific">marine sediment metagenome</name>
    <dbReference type="NCBI Taxonomy" id="412755"/>
    <lineage>
        <taxon>unclassified sequences</taxon>
        <taxon>metagenomes</taxon>
        <taxon>ecological metagenomes</taxon>
    </lineage>
</organism>
<protein>
    <recommendedName>
        <fullName evidence="1">Glutamine amidotransferase type-2 domain-containing protein</fullName>
    </recommendedName>
</protein>
<accession>X0WQQ1</accession>
<dbReference type="SUPFAM" id="SSF56235">
    <property type="entry name" value="N-terminal nucleophile aminohydrolases (Ntn hydrolases)"/>
    <property type="match status" value="1"/>
</dbReference>
<feature type="domain" description="Glutamine amidotransferase type-2" evidence="1">
    <location>
        <begin position="1"/>
        <end position="163"/>
    </location>
</feature>
<reference evidence="2" key="1">
    <citation type="journal article" date="2014" name="Front. Microbiol.">
        <title>High frequency of phylogenetically diverse reductive dehalogenase-homologous genes in deep subseafloor sedimentary metagenomes.</title>
        <authorList>
            <person name="Kawai M."/>
            <person name="Futagami T."/>
            <person name="Toyoda A."/>
            <person name="Takaki Y."/>
            <person name="Nishi S."/>
            <person name="Hori S."/>
            <person name="Arai W."/>
            <person name="Tsubouchi T."/>
            <person name="Morono Y."/>
            <person name="Uchiyama I."/>
            <person name="Ito T."/>
            <person name="Fujiyama A."/>
            <person name="Inagaki F."/>
            <person name="Takami H."/>
        </authorList>
    </citation>
    <scope>NUCLEOTIDE SEQUENCE</scope>
    <source>
        <strain evidence="2">Expedition CK06-06</strain>
    </source>
</reference>
<gene>
    <name evidence="2" type="ORF">S01H1_72167</name>
</gene>
<evidence type="ECO:0000259" key="1">
    <source>
        <dbReference type="PROSITE" id="PS51278"/>
    </source>
</evidence>
<dbReference type="Pfam" id="PF13537">
    <property type="entry name" value="GATase_7"/>
    <property type="match status" value="1"/>
</dbReference>
<sequence>MTWIGGIFSKVNMRQGELRKELALMTETACSASEPSAVVYPRYISSIIDDANSKALAKVSLPVEGESPEHVYRDYQEKLALIYDGHLYNSESTGSKLSRAQHRVNETAAESLVHLLAELPGNLEQKVRWALTDLDGDYALAVSDTDLIVISRNSLGTKPLYFA</sequence>